<keyword evidence="14 16" id="KW-0899">Viral immunoevasion</keyword>
<comment type="subcellular location">
    <subcellularLocation>
        <location evidence="16 17">Host cytoplasm</location>
    </subcellularLocation>
    <subcellularLocation>
        <location evidence="16 17">Host nucleus</location>
    </subcellularLocation>
</comment>
<evidence type="ECO:0000313" key="19">
    <source>
        <dbReference type="EMBL" id="AFA26581.1"/>
    </source>
</evidence>
<dbReference type="EMBL" id="JN709471">
    <property type="protein sequence ID" value="AFA26581.1"/>
    <property type="molecule type" value="Genomic_DNA"/>
</dbReference>
<evidence type="ECO:0000256" key="15">
    <source>
        <dbReference type="ARBA" id="ARBA00023323"/>
    </source>
</evidence>
<evidence type="ECO:0000256" key="1">
    <source>
        <dbReference type="ARBA" id="ARBA00006346"/>
    </source>
</evidence>
<keyword evidence="13 16" id="KW-1035">Host cytoplasm</keyword>
<dbReference type="GO" id="GO:0052150">
    <property type="term" value="P:symbiont-mediated perturbation of host apoptosis"/>
    <property type="evidence" value="ECO:0007669"/>
    <property type="project" value="UniProtKB-KW"/>
</dbReference>
<evidence type="ECO:0000256" key="10">
    <source>
        <dbReference type="ARBA" id="ARBA00023125"/>
    </source>
</evidence>
<proteinExistence type="inferred from homology"/>
<dbReference type="GO" id="GO:0008270">
    <property type="term" value="F:zinc ion binding"/>
    <property type="evidence" value="ECO:0007669"/>
    <property type="project" value="UniProtKB-KW"/>
</dbReference>
<evidence type="ECO:0000256" key="18">
    <source>
        <dbReference type="SAM" id="MobiDB-lite"/>
    </source>
</evidence>
<dbReference type="GO" id="GO:0039648">
    <property type="term" value="P:symbiont-mediated perturbation of host ubiquitin-like protein modification"/>
    <property type="evidence" value="ECO:0007669"/>
    <property type="project" value="UniProtKB-UniRule"/>
</dbReference>
<keyword evidence="5 16" id="KW-1090">Inhibition of host innate immune response by virus</keyword>
<sequence length="217" mass="24957">MAYGKPCSISDLCKLFNLDFYELSISCVFCRKQLEDIDKWCFMNRDLQVVWKKEFPFALCLKCIEVRVIVDLLRSFELSASAKYVEEETGHALGDLKIRCYGCWKPLTESEKLFHVEERKKFEKIANQWRGICTNCYYLPGRLVYYFFSISGRTQSPLPRLTWGFDRRPADLSDSEASSWTTTSASYSNSSSSSISSGRRDDNQSDAESDGQAEVLI</sequence>
<protein>
    <recommendedName>
        <fullName evidence="16 17">Protein E6</fullName>
    </recommendedName>
</protein>
<keyword evidence="6 16" id="KW-0479">Metal-binding</keyword>
<evidence type="ECO:0000256" key="11">
    <source>
        <dbReference type="ARBA" id="ARBA00023159"/>
    </source>
</evidence>
<comment type="subunit">
    <text evidence="16">Forms homodimers. Interacts with ubiquitin-protein ligase UBE3A/E6-AP; this interaction stimulates UBE3A ubiquitin activity. Interacts with host BAK1.</text>
</comment>
<keyword evidence="2 16" id="KW-0244">Early protein</keyword>
<feature type="zinc finger region" evidence="16">
    <location>
        <begin position="27"/>
        <end position="63"/>
    </location>
</feature>
<keyword evidence="4 16" id="KW-0945">Host-virus interaction</keyword>
<evidence type="ECO:0000256" key="7">
    <source>
        <dbReference type="ARBA" id="ARBA00022771"/>
    </source>
</evidence>
<feature type="region of interest" description="Disordered" evidence="18">
    <location>
        <begin position="172"/>
        <end position="217"/>
    </location>
</feature>
<evidence type="ECO:0000256" key="14">
    <source>
        <dbReference type="ARBA" id="ARBA00023280"/>
    </source>
</evidence>
<dbReference type="GO" id="GO:0030430">
    <property type="term" value="C:host cell cytoplasm"/>
    <property type="evidence" value="ECO:0007669"/>
    <property type="project" value="UniProtKB-SubCell"/>
</dbReference>
<reference evidence="19 20" key="1">
    <citation type="journal article" date="2012" name="Virology">
        <title>Evidence of recombination and positive selection in cetacean papillomaviruses.</title>
        <authorList>
            <person name="Robles-Sikisaka R."/>
            <person name="Rivera R."/>
            <person name="Nollens H.H."/>
            <person name="St Leger J."/>
            <person name="Durden W.N."/>
            <person name="Stolen M."/>
            <person name="Burchell J."/>
            <person name="Wellehan J.F.Jr."/>
        </authorList>
    </citation>
    <scope>NUCLEOTIDE SEQUENCE [LARGE SCALE GENOMIC DNA]</scope>
    <source>
        <strain evidence="19">Tt08-305</strain>
    </source>
</reference>
<keyword evidence="11 16" id="KW-0010">Activator</keyword>
<evidence type="ECO:0000256" key="4">
    <source>
        <dbReference type="ARBA" id="ARBA00022581"/>
    </source>
</evidence>
<dbReference type="GO" id="GO:0042025">
    <property type="term" value="C:host cell nucleus"/>
    <property type="evidence" value="ECO:0007669"/>
    <property type="project" value="UniProtKB-SubCell"/>
</dbReference>
<feature type="zinc finger region" evidence="16">
    <location>
        <begin position="100"/>
        <end position="136"/>
    </location>
</feature>
<evidence type="ECO:0000256" key="8">
    <source>
        <dbReference type="ARBA" id="ARBA00022833"/>
    </source>
</evidence>
<organism evidence="19 20">
    <name type="scientific">Tursiops truncatus papillomavirus 6</name>
    <dbReference type="NCBI Taxonomy" id="1144382"/>
    <lineage>
        <taxon>Viruses</taxon>
        <taxon>Monodnaviria</taxon>
        <taxon>Shotokuvirae</taxon>
        <taxon>Cossaviricota</taxon>
        <taxon>Papovaviricetes</taxon>
        <taxon>Zurhausenvirales</taxon>
        <taxon>Papillomaviridae</taxon>
        <taxon>Firstpapillomavirinae</taxon>
        <taxon>Omikronpapillomavirus</taxon>
        <taxon>Phocoena spinipinnis papillomavirus</taxon>
    </lineage>
</organism>
<evidence type="ECO:0000313" key="20">
    <source>
        <dbReference type="Proteomes" id="UP000113124"/>
    </source>
</evidence>
<evidence type="ECO:0000256" key="17">
    <source>
        <dbReference type="RuleBase" id="RU363123"/>
    </source>
</evidence>
<evidence type="ECO:0000256" key="2">
    <source>
        <dbReference type="ARBA" id="ARBA00022518"/>
    </source>
</evidence>
<dbReference type="InterPro" id="IPR038575">
    <property type="entry name" value="E6_sf"/>
</dbReference>
<evidence type="ECO:0000256" key="16">
    <source>
        <dbReference type="HAMAP-Rule" id="MF_04006"/>
    </source>
</evidence>
<evidence type="ECO:0000256" key="13">
    <source>
        <dbReference type="ARBA" id="ARBA00023200"/>
    </source>
</evidence>
<comment type="similarity">
    <text evidence="1 16 17">Belongs to the papillomaviridae E6 protein family.</text>
</comment>
<dbReference type="Pfam" id="PF00518">
    <property type="entry name" value="E6"/>
    <property type="match status" value="1"/>
</dbReference>
<keyword evidence="8 16" id="KW-0862">Zinc</keyword>
<comment type="caution">
    <text evidence="16">Lacks conserved residue(s) required for the propagation of feature annotation.</text>
</comment>
<feature type="compositionally biased region" description="Low complexity" evidence="18">
    <location>
        <begin position="175"/>
        <end position="197"/>
    </location>
</feature>
<dbReference type="InterPro" id="IPR001334">
    <property type="entry name" value="E6"/>
</dbReference>
<dbReference type="GO" id="GO:0006355">
    <property type="term" value="P:regulation of DNA-templated transcription"/>
    <property type="evidence" value="ECO:0007669"/>
    <property type="project" value="UniProtKB-UniRule"/>
</dbReference>
<dbReference type="GO" id="GO:0006351">
    <property type="term" value="P:DNA-templated transcription"/>
    <property type="evidence" value="ECO:0007669"/>
    <property type="project" value="UniProtKB-UniRule"/>
</dbReference>
<gene>
    <name evidence="16 19" type="primary">E6</name>
</gene>
<dbReference type="SUPFAM" id="SSF161229">
    <property type="entry name" value="E6 C-terminal domain-like"/>
    <property type="match status" value="2"/>
</dbReference>
<evidence type="ECO:0000256" key="12">
    <source>
        <dbReference type="ARBA" id="ARBA00023163"/>
    </source>
</evidence>
<keyword evidence="12 16" id="KW-0804">Transcription</keyword>
<keyword evidence="15 16" id="KW-1119">Modulation of host cell apoptosis by virus</keyword>
<evidence type="ECO:0000256" key="6">
    <source>
        <dbReference type="ARBA" id="ARBA00022723"/>
    </source>
</evidence>
<evidence type="ECO:0000256" key="5">
    <source>
        <dbReference type="ARBA" id="ARBA00022632"/>
    </source>
</evidence>
<dbReference type="GO" id="GO:0052170">
    <property type="term" value="P:symbiont-mediated suppression of host innate immune response"/>
    <property type="evidence" value="ECO:0007669"/>
    <property type="project" value="UniProtKB-KW"/>
</dbReference>
<dbReference type="GO" id="GO:0039502">
    <property type="term" value="P:symbiont-mediated suppression of host type I interferon-mediated signaling pathway"/>
    <property type="evidence" value="ECO:0007669"/>
    <property type="project" value="UniProtKB-UniRule"/>
</dbReference>
<keyword evidence="3 16" id="KW-1048">Host nucleus</keyword>
<evidence type="ECO:0000256" key="3">
    <source>
        <dbReference type="ARBA" id="ARBA00022562"/>
    </source>
</evidence>
<dbReference type="Proteomes" id="UP000113124">
    <property type="component" value="Segment"/>
</dbReference>
<keyword evidence="7 16" id="KW-0863">Zinc-finger</keyword>
<evidence type="ECO:0000256" key="9">
    <source>
        <dbReference type="ARBA" id="ARBA00023015"/>
    </source>
</evidence>
<dbReference type="HAMAP" id="MF_04006">
    <property type="entry name" value="HPV_E6"/>
    <property type="match status" value="1"/>
</dbReference>
<comment type="function">
    <text evidence="16">Plays a major role in the induction and maintenance of cellular transformation. E6 associates with host UBE3A/E6-AP ubiquitin-protein ligase and modulates its activity. Protects host keratinocytes from apoptosis by mediating the degradation of host BAK1. May also inhibit host immune response.</text>
</comment>
<dbReference type="GO" id="GO:0003677">
    <property type="term" value="F:DNA binding"/>
    <property type="evidence" value="ECO:0007669"/>
    <property type="project" value="UniProtKB-UniRule"/>
</dbReference>
<accession>H6UYP6</accession>
<dbReference type="Gene3D" id="3.30.240.40">
    <property type="entry name" value="E6 early regulatory protein"/>
    <property type="match status" value="2"/>
</dbReference>
<name>H6UYP6_PSPV</name>
<keyword evidence="9 16" id="KW-0805">Transcription regulation</keyword>
<keyword evidence="10 16" id="KW-0238">DNA-binding</keyword>